<name>A0AAE6Y4W8_STRAT</name>
<dbReference type="AlphaFoldDB" id="A0AAE6Y4W8"/>
<feature type="compositionally biased region" description="Low complexity" evidence="1">
    <location>
        <begin position="49"/>
        <end position="67"/>
    </location>
</feature>
<protein>
    <submittedName>
        <fullName evidence="2">Uncharacterized protein</fullName>
    </submittedName>
</protein>
<dbReference type="EMBL" id="CP050692">
    <property type="protein sequence ID" value="QIT42987.1"/>
    <property type="molecule type" value="Genomic_DNA"/>
</dbReference>
<dbReference type="Proteomes" id="UP000502504">
    <property type="component" value="Chromosome"/>
</dbReference>
<sequence length="67" mass="6975">MADDELGEALEPLRGQFGGEHLQHPPERGAVLDELVHRARLRRAGDSGLGEAAAAGPAHPGALEEGD</sequence>
<feature type="region of interest" description="Disordered" evidence="1">
    <location>
        <begin position="1"/>
        <end position="25"/>
    </location>
</feature>
<feature type="region of interest" description="Disordered" evidence="1">
    <location>
        <begin position="43"/>
        <end position="67"/>
    </location>
</feature>
<evidence type="ECO:0000313" key="3">
    <source>
        <dbReference type="Proteomes" id="UP000502504"/>
    </source>
</evidence>
<gene>
    <name evidence="2" type="ORF">HCX60_05145</name>
</gene>
<evidence type="ECO:0000256" key="1">
    <source>
        <dbReference type="SAM" id="MobiDB-lite"/>
    </source>
</evidence>
<proteinExistence type="predicted"/>
<evidence type="ECO:0000313" key="2">
    <source>
        <dbReference type="EMBL" id="QIT42987.1"/>
    </source>
</evidence>
<accession>A0AAE6Y4W8</accession>
<organism evidence="2 3">
    <name type="scientific">Streptomyces antibioticus</name>
    <dbReference type="NCBI Taxonomy" id="1890"/>
    <lineage>
        <taxon>Bacteria</taxon>
        <taxon>Bacillati</taxon>
        <taxon>Actinomycetota</taxon>
        <taxon>Actinomycetes</taxon>
        <taxon>Kitasatosporales</taxon>
        <taxon>Streptomycetaceae</taxon>
        <taxon>Streptomyces</taxon>
    </lineage>
</organism>
<dbReference type="RefSeq" id="WP_167797153.1">
    <property type="nucleotide sequence ID" value="NZ_CP050692.1"/>
</dbReference>
<reference evidence="2 3" key="1">
    <citation type="submission" date="2020-03" db="EMBL/GenBank/DDBJ databases">
        <title>Is there a link between lipid content and antibiotic production in Streptomyces?</title>
        <authorList>
            <person name="David M."/>
            <person name="Lejeune C."/>
            <person name="Abreu S."/>
            <person name="Thibessard A."/>
            <person name="Leblond P."/>
            <person name="Chaminade P."/>
            <person name="Virolle M.-J."/>
        </authorList>
    </citation>
    <scope>NUCLEOTIDE SEQUENCE [LARGE SCALE GENOMIC DNA]</scope>
    <source>
        <strain evidence="2 3">DSM 41481</strain>
    </source>
</reference>